<protein>
    <submittedName>
        <fullName evidence="5">HlyD family efflux transporter periplasmic adaptor subunit</fullName>
    </submittedName>
</protein>
<dbReference type="Gene3D" id="2.40.420.20">
    <property type="match status" value="1"/>
</dbReference>
<feature type="domain" description="Multidrug resistance protein MdtA-like C-terminal permuted SH3" evidence="4">
    <location>
        <begin position="306"/>
        <end position="362"/>
    </location>
</feature>
<keyword evidence="3" id="KW-0732">Signal</keyword>
<dbReference type="PANTHER" id="PTHR30097:SF4">
    <property type="entry name" value="SLR6042 PROTEIN"/>
    <property type="match status" value="1"/>
</dbReference>
<feature type="signal peptide" evidence="3">
    <location>
        <begin position="1"/>
        <end position="20"/>
    </location>
</feature>
<reference evidence="5 6" key="1">
    <citation type="submission" date="2024-04" db="EMBL/GenBank/DDBJ databases">
        <title>Dissimilatory iodate-reducing microorganisms contribute to the enrichment of iodine in groundwater.</title>
        <authorList>
            <person name="Jiang Z."/>
        </authorList>
    </citation>
    <scope>NUCLEOTIDE SEQUENCE [LARGE SCALE GENOMIC DNA]</scope>
    <source>
        <strain evidence="5 6">NCP973</strain>
    </source>
</reference>
<sequence>MKPHLFALALAVLASSPLLAHEGHDHGDEKAALPNLGNTPQRQPDGVVFLPKAAQRLIGVRTLPVSAGEHPRGLELNGRVIVDPRHGGQVNSMQAGRIDAPADGLPLPGSKVRKGAVLAWLTPASGQIERAGQAAQLAELKAAHALAERRLARLQELADTVPAREIDAAQSELGSLSARIAAIGGGLSGREALRAPLSGVIAAVHAVPGQMVAAGETVFEIVAPDSLHVEALSYSALPAADIVGASVAAGGDSLALDFLGAGQRLREQALPLLFGRRGDGLGLRLPLGQTLSVQVELRGQVRGWAVPRQAVVRSPANEAMVWVKTAPERFTPKAIRSEVLDGARVLVVDGLADGDRVVVEGASLINQIR</sequence>
<proteinExistence type="predicted"/>
<feature type="region of interest" description="Disordered" evidence="2">
    <location>
        <begin position="23"/>
        <end position="43"/>
    </location>
</feature>
<keyword evidence="1" id="KW-0813">Transport</keyword>
<gene>
    <name evidence="5" type="ORF">AADV58_12120</name>
</gene>
<accession>A0ABZ2XDI6</accession>
<evidence type="ECO:0000256" key="3">
    <source>
        <dbReference type="SAM" id="SignalP"/>
    </source>
</evidence>
<evidence type="ECO:0000313" key="5">
    <source>
        <dbReference type="EMBL" id="WZJ20693.1"/>
    </source>
</evidence>
<keyword evidence="6" id="KW-1185">Reference proteome</keyword>
<dbReference type="Proteomes" id="UP001479520">
    <property type="component" value="Chromosome"/>
</dbReference>
<evidence type="ECO:0000313" key="6">
    <source>
        <dbReference type="Proteomes" id="UP001479520"/>
    </source>
</evidence>
<dbReference type="PANTHER" id="PTHR30097">
    <property type="entry name" value="CATION EFFLUX SYSTEM PROTEIN CUSB"/>
    <property type="match status" value="1"/>
</dbReference>
<dbReference type="InterPro" id="IPR058627">
    <property type="entry name" value="MdtA-like_C"/>
</dbReference>
<evidence type="ECO:0000256" key="2">
    <source>
        <dbReference type="SAM" id="MobiDB-lite"/>
    </source>
</evidence>
<organism evidence="5 6">
    <name type="scientific">Azonexus hydrophilus</name>
    <dbReference type="NCBI Taxonomy" id="418702"/>
    <lineage>
        <taxon>Bacteria</taxon>
        <taxon>Pseudomonadati</taxon>
        <taxon>Pseudomonadota</taxon>
        <taxon>Betaproteobacteria</taxon>
        <taxon>Rhodocyclales</taxon>
        <taxon>Azonexaceae</taxon>
        <taxon>Azonexus</taxon>
    </lineage>
</organism>
<dbReference type="SUPFAM" id="SSF111369">
    <property type="entry name" value="HlyD-like secretion proteins"/>
    <property type="match status" value="1"/>
</dbReference>
<evidence type="ECO:0000259" key="4">
    <source>
        <dbReference type="Pfam" id="PF25967"/>
    </source>
</evidence>
<dbReference type="Gene3D" id="1.10.287.470">
    <property type="entry name" value="Helix hairpin bin"/>
    <property type="match status" value="1"/>
</dbReference>
<name>A0ABZ2XDI6_9RHOO</name>
<evidence type="ECO:0000256" key="1">
    <source>
        <dbReference type="ARBA" id="ARBA00022448"/>
    </source>
</evidence>
<dbReference type="EMBL" id="CP151406">
    <property type="protein sequence ID" value="WZJ20693.1"/>
    <property type="molecule type" value="Genomic_DNA"/>
</dbReference>
<dbReference type="InterPro" id="IPR051909">
    <property type="entry name" value="MFP_Cation_Efflux"/>
</dbReference>
<feature type="chain" id="PRO_5047314808" evidence="3">
    <location>
        <begin position="21"/>
        <end position="369"/>
    </location>
</feature>
<dbReference type="Gene3D" id="2.40.50.100">
    <property type="match status" value="1"/>
</dbReference>
<dbReference type="Pfam" id="PF25967">
    <property type="entry name" value="RND-MFP_C"/>
    <property type="match status" value="1"/>
</dbReference>
<dbReference type="RefSeq" id="WP_341743317.1">
    <property type="nucleotide sequence ID" value="NZ_CP151406.1"/>
</dbReference>